<accession>A0ACC2KGH0</accession>
<proteinExistence type="predicted"/>
<reference evidence="1 2" key="1">
    <citation type="journal article" date="2022" name="Hortic Res">
        <title>A haplotype resolved chromosomal level avocado genome allows analysis of novel avocado genes.</title>
        <authorList>
            <person name="Nath O."/>
            <person name="Fletcher S.J."/>
            <person name="Hayward A."/>
            <person name="Shaw L.M."/>
            <person name="Masouleh A.K."/>
            <person name="Furtado A."/>
            <person name="Henry R.J."/>
            <person name="Mitter N."/>
        </authorList>
    </citation>
    <scope>NUCLEOTIDE SEQUENCE [LARGE SCALE GENOMIC DNA]</scope>
    <source>
        <strain evidence="2">cv. Hass</strain>
    </source>
</reference>
<dbReference type="EMBL" id="CM056817">
    <property type="protein sequence ID" value="KAJ8620262.1"/>
    <property type="molecule type" value="Genomic_DNA"/>
</dbReference>
<name>A0ACC2KGH0_PERAE</name>
<gene>
    <name evidence="1" type="ORF">MRB53_028791</name>
</gene>
<dbReference type="Proteomes" id="UP001234297">
    <property type="component" value="Chromosome 9"/>
</dbReference>
<comment type="caution">
    <text evidence="1">The sequence shown here is derived from an EMBL/GenBank/DDBJ whole genome shotgun (WGS) entry which is preliminary data.</text>
</comment>
<organism evidence="1 2">
    <name type="scientific">Persea americana</name>
    <name type="common">Avocado</name>
    <dbReference type="NCBI Taxonomy" id="3435"/>
    <lineage>
        <taxon>Eukaryota</taxon>
        <taxon>Viridiplantae</taxon>
        <taxon>Streptophyta</taxon>
        <taxon>Embryophyta</taxon>
        <taxon>Tracheophyta</taxon>
        <taxon>Spermatophyta</taxon>
        <taxon>Magnoliopsida</taxon>
        <taxon>Magnoliidae</taxon>
        <taxon>Laurales</taxon>
        <taxon>Lauraceae</taxon>
        <taxon>Persea</taxon>
    </lineage>
</organism>
<keyword evidence="2" id="KW-1185">Reference proteome</keyword>
<sequence length="754" mass="83635">MPTLNAFTGLCSRVSTGFAEEMLGLGNCGDFSRIVGLERISILACGVLNGKEERTQSVIDSGGVSLARDDAERITHFDPRVGESKSGKIRTLNYHGPFSLIGDAGRLSVMDSRGFDRVLCRNTGKGQLLISRAFSRASCGDVAVTDAVGGCVEINGQVRFKSGDLAERLVGSDSGVSNGVAKNVQVMGCRSFSIVPNGNSETEDESDECGGVPEEDDECTESVDPKEVERVSKVIEDLFASDRNMEAVLDQCDVDLSHALVLAVLSRFRHAWKPSFRFFCWVGQKPDYAHDSQTYNSMMSILGKTRQFESMAVMLGEMGKKGLLTMETFVIAIRAFAAAREMKKAVGIFELMKRYDFKAGIDTFNCLLDGLARAKLGKEAQTLFEKMKDRFPPDLRTYSILLAGWCKVKNLLEAGKVWNEIVDKGLKPDIVAHNTMLEGLCMGKRRSEAIKLFELMKSKGPPPNVRSYTILIRDLCKGNKMEEAVGYFDEMLAAGCKPDAAVYTCLIVGFGNQKKMDTVYGLLKEMKEKGCPPDSRTYNALIKLMTNRNMPDDAAMIYKKMIQSGFEPTIHTYNMMMKSYFRSRNYSMGCAVWEEMGKKGICPDDNSYTVFIGGLISQGRPEEACKHIEEMINKGMKAPQLDYNKFVADFSRAGKPDILFELAQRMKFSGKFEVAGDVILDLSSMTNQTLKLGPGLRQNGDAISVMKAGRLRFSKPNKYWVESSEKRLKSYVRYVELQYTILANVPVLAYAQPG</sequence>
<evidence type="ECO:0000313" key="1">
    <source>
        <dbReference type="EMBL" id="KAJ8620262.1"/>
    </source>
</evidence>
<protein>
    <submittedName>
        <fullName evidence="1">Uncharacterized protein</fullName>
    </submittedName>
</protein>
<evidence type="ECO:0000313" key="2">
    <source>
        <dbReference type="Proteomes" id="UP001234297"/>
    </source>
</evidence>